<feature type="chain" id="PRO_5017720860" evidence="2">
    <location>
        <begin position="22"/>
        <end position="143"/>
    </location>
</feature>
<evidence type="ECO:0000256" key="1">
    <source>
        <dbReference type="SAM" id="MobiDB-lite"/>
    </source>
</evidence>
<gene>
    <name evidence="3" type="ORF">DYU05_12190</name>
</gene>
<accession>A0A3E2NPK1</accession>
<sequence>MKKLLLLLGLLSVITVTGKNAHSADTAPEFMKGKFKDDYGIKYEVSDTLWVQLPKTKFHIIKWNNEEQYLLARNDNANPGEGGLYTKIDYMQFSNMSPWKWGYCLTAYEAKTQTLAESMAKPDRSRPKTGCNGFPFSRMKPNN</sequence>
<keyword evidence="2" id="KW-0732">Signal</keyword>
<name>A0A3E2NPK1_9SPHI</name>
<dbReference type="EMBL" id="QWDE01000002">
    <property type="protein sequence ID" value="RFZ82912.1"/>
    <property type="molecule type" value="Genomic_DNA"/>
</dbReference>
<protein>
    <submittedName>
        <fullName evidence="3">Uncharacterized protein</fullName>
    </submittedName>
</protein>
<evidence type="ECO:0000313" key="3">
    <source>
        <dbReference type="EMBL" id="RFZ82912.1"/>
    </source>
</evidence>
<comment type="caution">
    <text evidence="3">The sequence shown here is derived from an EMBL/GenBank/DDBJ whole genome shotgun (WGS) entry which is preliminary data.</text>
</comment>
<keyword evidence="4" id="KW-1185">Reference proteome</keyword>
<reference evidence="3 4" key="1">
    <citation type="submission" date="2018-08" db="EMBL/GenBank/DDBJ databases">
        <title>Mucilaginibacter terrae sp. nov., isolated from manganese diggings.</title>
        <authorList>
            <person name="Huang Y."/>
            <person name="Zhou Z."/>
        </authorList>
    </citation>
    <scope>NUCLEOTIDE SEQUENCE [LARGE SCALE GENOMIC DNA]</scope>
    <source>
        <strain evidence="3 4">ZH6</strain>
    </source>
</reference>
<dbReference type="RefSeq" id="WP_117383387.1">
    <property type="nucleotide sequence ID" value="NZ_QWDE01000002.1"/>
</dbReference>
<organism evidence="3 4">
    <name type="scientific">Mucilaginibacter terrenus</name>
    <dbReference type="NCBI Taxonomy" id="2482727"/>
    <lineage>
        <taxon>Bacteria</taxon>
        <taxon>Pseudomonadati</taxon>
        <taxon>Bacteroidota</taxon>
        <taxon>Sphingobacteriia</taxon>
        <taxon>Sphingobacteriales</taxon>
        <taxon>Sphingobacteriaceae</taxon>
        <taxon>Mucilaginibacter</taxon>
    </lineage>
</organism>
<evidence type="ECO:0000256" key="2">
    <source>
        <dbReference type="SAM" id="SignalP"/>
    </source>
</evidence>
<dbReference type="AlphaFoldDB" id="A0A3E2NPK1"/>
<proteinExistence type="predicted"/>
<dbReference type="OrthoDB" id="671959at2"/>
<dbReference type="Proteomes" id="UP000260823">
    <property type="component" value="Unassembled WGS sequence"/>
</dbReference>
<feature type="region of interest" description="Disordered" evidence="1">
    <location>
        <begin position="118"/>
        <end position="143"/>
    </location>
</feature>
<evidence type="ECO:0000313" key="4">
    <source>
        <dbReference type="Proteomes" id="UP000260823"/>
    </source>
</evidence>
<feature type="signal peptide" evidence="2">
    <location>
        <begin position="1"/>
        <end position="21"/>
    </location>
</feature>